<dbReference type="Pfam" id="PF13365">
    <property type="entry name" value="Trypsin_2"/>
    <property type="match status" value="1"/>
</dbReference>
<dbReference type="SUPFAM" id="SSF50494">
    <property type="entry name" value="Trypsin-like serine proteases"/>
    <property type="match status" value="1"/>
</dbReference>
<feature type="region of interest" description="Disordered" evidence="1">
    <location>
        <begin position="607"/>
        <end position="645"/>
    </location>
</feature>
<dbReference type="SMART" id="SM00477">
    <property type="entry name" value="NUC"/>
    <property type="match status" value="1"/>
</dbReference>
<dbReference type="InterPro" id="IPR043504">
    <property type="entry name" value="Peptidase_S1_PA_chymotrypsin"/>
</dbReference>
<comment type="caution">
    <text evidence="4">The sequence shown here is derived from an EMBL/GenBank/DDBJ whole genome shotgun (WGS) entry which is preliminary data.</text>
</comment>
<dbReference type="InterPro" id="IPR001604">
    <property type="entry name" value="Endo_G_ENPP1-like_dom"/>
</dbReference>
<evidence type="ECO:0000259" key="3">
    <source>
        <dbReference type="SMART" id="SM00892"/>
    </source>
</evidence>
<keyword evidence="4" id="KW-0540">Nuclease</keyword>
<dbReference type="GO" id="GO:0004519">
    <property type="term" value="F:endonuclease activity"/>
    <property type="evidence" value="ECO:0007669"/>
    <property type="project" value="UniProtKB-KW"/>
</dbReference>
<dbReference type="SUPFAM" id="SSF54060">
    <property type="entry name" value="His-Me finger endonucleases"/>
    <property type="match status" value="1"/>
</dbReference>
<dbReference type="Proteomes" id="UP001169764">
    <property type="component" value="Unassembled WGS sequence"/>
</dbReference>
<accession>A0ABT8YA48</accession>
<reference evidence="4" key="1">
    <citation type="submission" date="2023-07" db="EMBL/GenBank/DDBJ databases">
        <authorList>
            <person name="Kim M."/>
        </authorList>
    </citation>
    <scope>NUCLEOTIDE SEQUENCE</scope>
    <source>
        <strain evidence="4">BIUV-7</strain>
    </source>
</reference>
<dbReference type="RefSeq" id="WP_303542133.1">
    <property type="nucleotide sequence ID" value="NZ_JAUOTP010000004.1"/>
</dbReference>
<dbReference type="Gene3D" id="2.40.10.10">
    <property type="entry name" value="Trypsin-like serine proteases"/>
    <property type="match status" value="2"/>
</dbReference>
<evidence type="ECO:0000256" key="1">
    <source>
        <dbReference type="SAM" id="MobiDB-lite"/>
    </source>
</evidence>
<feature type="domain" description="ENPP1-3/EXOG-like endonuclease/phosphodiesterase" evidence="2">
    <location>
        <begin position="405"/>
        <end position="606"/>
    </location>
</feature>
<sequence length="645" mass="70215">MIDADRILEAALRMSAAAAAKDAELQSAMAPAMQDKAIADRRRFLKPGERLHLERTFDDDDKLPIRYLDLGFVAARSVCRIYVPDPQTAGEASGFLIAPGLLMTNHHVLPTFDHAAASAATFDAEEDRFGRLRAPHPFALDPQTLYVNDEALDFAIVAVADVSPTGAHIADFGWLPLFADTGKITDHSCATLIHHPRGQPKQVTLRGNKIIVYKYDMPGAPDPANNFLYYTADTEEGSSGAPVFNDQWFVVALHRQAIAKTATDPGSGQPVVLKKDGTPALIGDPDDQIDWVANEGVRISRILVQLRELGAAAGPFAAAATAALGKIQANAGNPLAGAVPLARTPAKAATFSAPFELVRRDLSHFSGATGHDLDFLGLKVEFPIPNADVAREIALAKNGDKILHYEHFSIQMNARRRMPIWTMVDIDGKKVAAHGDRPGWSYDPRIDEQFQPDDRIFSPGQSRARAFDRGHMVRQLDPVWGKPAIAARAQVHTFCLTNVCPQEHGFNDKEWGDLEDHILSTTIAAGERCIVITGPIFQFDDPLIGDLLKGGPREDVPMPDIRVPRRFFKVVAWRDDSKGPLKAAGFVREQTDEIASKPFFEKMVIGAPSSSSARSPTSKPRSGSVSLGLLRSTRSPTPADGTCRC</sequence>
<dbReference type="Pfam" id="PF01223">
    <property type="entry name" value="Endonuclease_NS"/>
    <property type="match status" value="1"/>
</dbReference>
<dbReference type="InterPro" id="IPR009003">
    <property type="entry name" value="Peptidase_S1_PA"/>
</dbReference>
<evidence type="ECO:0000259" key="2">
    <source>
        <dbReference type="SMART" id="SM00477"/>
    </source>
</evidence>
<dbReference type="InterPro" id="IPR020821">
    <property type="entry name" value="ENPP1-3/EXOG-like_nuc-like"/>
</dbReference>
<proteinExistence type="predicted"/>
<dbReference type="SMART" id="SM00892">
    <property type="entry name" value="Endonuclease_NS"/>
    <property type="match status" value="1"/>
</dbReference>
<dbReference type="EMBL" id="JAUOTP010000004">
    <property type="protein sequence ID" value="MDO6414703.1"/>
    <property type="molecule type" value="Genomic_DNA"/>
</dbReference>
<protein>
    <submittedName>
        <fullName evidence="4">DNA/RNA non-specific endonuclease</fullName>
    </submittedName>
</protein>
<keyword evidence="4" id="KW-0255">Endonuclease</keyword>
<feature type="domain" description="DNA/RNA non-specific endonuclease/pyrophosphatase/phosphodiesterase" evidence="3">
    <location>
        <begin position="404"/>
        <end position="622"/>
    </location>
</feature>
<dbReference type="PANTHER" id="PTHR13966:SF5">
    <property type="entry name" value="ENDONUCLEASE G, MITOCHONDRIAL"/>
    <property type="match status" value="1"/>
</dbReference>
<gene>
    <name evidence="4" type="ORF">Q4F19_09960</name>
</gene>
<feature type="compositionally biased region" description="Low complexity" evidence="1">
    <location>
        <begin position="607"/>
        <end position="635"/>
    </location>
</feature>
<organism evidence="4 5">
    <name type="scientific">Sphingomonas natans</name>
    <dbReference type="NCBI Taxonomy" id="3063330"/>
    <lineage>
        <taxon>Bacteria</taxon>
        <taxon>Pseudomonadati</taxon>
        <taxon>Pseudomonadota</taxon>
        <taxon>Alphaproteobacteria</taxon>
        <taxon>Sphingomonadales</taxon>
        <taxon>Sphingomonadaceae</taxon>
        <taxon>Sphingomonas</taxon>
    </lineage>
</organism>
<dbReference type="Gene3D" id="3.40.570.10">
    <property type="entry name" value="Extracellular Endonuclease, subunit A"/>
    <property type="match status" value="1"/>
</dbReference>
<dbReference type="InterPro" id="IPR044929">
    <property type="entry name" value="DNA/RNA_non-sp_Endonuclease_sf"/>
</dbReference>
<dbReference type="InterPro" id="IPR040255">
    <property type="entry name" value="Non-specific_endonuclease"/>
</dbReference>
<dbReference type="InterPro" id="IPR044925">
    <property type="entry name" value="His-Me_finger_sf"/>
</dbReference>
<keyword evidence="4" id="KW-0378">Hydrolase</keyword>
<dbReference type="PANTHER" id="PTHR13966">
    <property type="entry name" value="ENDONUCLEASE RELATED"/>
    <property type="match status" value="1"/>
</dbReference>
<name>A0ABT8YA48_9SPHN</name>
<keyword evidence="5" id="KW-1185">Reference proteome</keyword>
<evidence type="ECO:0000313" key="4">
    <source>
        <dbReference type="EMBL" id="MDO6414703.1"/>
    </source>
</evidence>
<evidence type="ECO:0000313" key="5">
    <source>
        <dbReference type="Proteomes" id="UP001169764"/>
    </source>
</evidence>